<dbReference type="OrthoDB" id="64281at2759"/>
<feature type="region of interest" description="Disordered" evidence="1">
    <location>
        <begin position="313"/>
        <end position="378"/>
    </location>
</feature>
<name>A0A8K0REV9_9PLEO</name>
<keyword evidence="2" id="KW-0732">Signal</keyword>
<feature type="domain" description="DUF7492" evidence="3">
    <location>
        <begin position="19"/>
        <end position="274"/>
    </location>
</feature>
<proteinExistence type="predicted"/>
<feature type="chain" id="PRO_5035426529" description="DUF7492 domain-containing protein" evidence="2">
    <location>
        <begin position="21"/>
        <end position="585"/>
    </location>
</feature>
<dbReference type="InterPro" id="IPR055915">
    <property type="entry name" value="DUF7492"/>
</dbReference>
<protein>
    <recommendedName>
        <fullName evidence="3">DUF7492 domain-containing protein</fullName>
    </recommendedName>
</protein>
<feature type="region of interest" description="Disordered" evidence="1">
    <location>
        <begin position="398"/>
        <end position="458"/>
    </location>
</feature>
<dbReference type="EMBL" id="JAGMVJ010000003">
    <property type="protein sequence ID" value="KAH7092534.1"/>
    <property type="molecule type" value="Genomic_DNA"/>
</dbReference>
<evidence type="ECO:0000256" key="2">
    <source>
        <dbReference type="SAM" id="SignalP"/>
    </source>
</evidence>
<keyword evidence="5" id="KW-1185">Reference proteome</keyword>
<evidence type="ECO:0000256" key="1">
    <source>
        <dbReference type="SAM" id="MobiDB-lite"/>
    </source>
</evidence>
<accession>A0A8K0REV9</accession>
<sequence length="585" mass="63055">MPRILPAIFAALAAAPVAMSHSWSGQLRNINDKGEYVGDYGYPRGMIAAGDPGFNDEIMVWRLPTTQGKVFIDETTPLCKPDQTKPVQSQKKYPRLQSAPGTWVAIRYTENGHVTEPSPADIGKPEDGKGTVFVYGTTEPKEDETLLTVLQWTKDGKGGNGKGVLLATNDFDDGRCYELNSTPEMKVRSKEVPNFASGQVSDGPGNFALMCETNVQLPKTLDKGKPYTMYWVWQWNSYPVPEKNFEGKDEYYTTCMDIDMVSKDVAQAADASGVVSKNALPQQDAMSVAVSNFKSRTAVVDNVIEGEVGPIFSDINSGAPSTPTSAANAGPSASASAKPSQAPAPSGRPAKSSKAPGQPGIPTLTGRPGASPTSQAAGGLVTVTDTVYVTVTAGAPDASQSPAVITSQRGVSSVKPKPSPSGFTSRVSRAPRPSGAPTGSPQSPNSAQPSKLPGFDMRPPGAKFRGSRKLDFTCCILHAESVARDVLILSLIVDDVDGEHSLWLWNMYFHIFIDALEIRLVALQARKLFAYATSMEAWKRGRYGTTFRFCDSYTFNKVISIWKTYTYDASDGELYQIMQAHLTDQ</sequence>
<dbReference type="Proteomes" id="UP000813461">
    <property type="component" value="Unassembled WGS sequence"/>
</dbReference>
<feature type="signal peptide" evidence="2">
    <location>
        <begin position="1"/>
        <end position="20"/>
    </location>
</feature>
<reference evidence="4" key="1">
    <citation type="journal article" date="2021" name="Nat. Commun.">
        <title>Genetic determinants of endophytism in the Arabidopsis root mycobiome.</title>
        <authorList>
            <person name="Mesny F."/>
            <person name="Miyauchi S."/>
            <person name="Thiergart T."/>
            <person name="Pickel B."/>
            <person name="Atanasova L."/>
            <person name="Karlsson M."/>
            <person name="Huettel B."/>
            <person name="Barry K.W."/>
            <person name="Haridas S."/>
            <person name="Chen C."/>
            <person name="Bauer D."/>
            <person name="Andreopoulos W."/>
            <person name="Pangilinan J."/>
            <person name="LaButti K."/>
            <person name="Riley R."/>
            <person name="Lipzen A."/>
            <person name="Clum A."/>
            <person name="Drula E."/>
            <person name="Henrissat B."/>
            <person name="Kohler A."/>
            <person name="Grigoriev I.V."/>
            <person name="Martin F.M."/>
            <person name="Hacquard S."/>
        </authorList>
    </citation>
    <scope>NUCLEOTIDE SEQUENCE</scope>
    <source>
        <strain evidence="4">MPI-SDFR-AT-0120</strain>
    </source>
</reference>
<dbReference type="Pfam" id="PF24320">
    <property type="entry name" value="DUF7492"/>
    <property type="match status" value="1"/>
</dbReference>
<feature type="compositionally biased region" description="Polar residues" evidence="1">
    <location>
        <begin position="398"/>
        <end position="410"/>
    </location>
</feature>
<evidence type="ECO:0000259" key="3">
    <source>
        <dbReference type="Pfam" id="PF24320"/>
    </source>
</evidence>
<comment type="caution">
    <text evidence="4">The sequence shown here is derived from an EMBL/GenBank/DDBJ whole genome shotgun (WGS) entry which is preliminary data.</text>
</comment>
<evidence type="ECO:0000313" key="5">
    <source>
        <dbReference type="Proteomes" id="UP000813461"/>
    </source>
</evidence>
<feature type="compositionally biased region" description="Polar residues" evidence="1">
    <location>
        <begin position="437"/>
        <end position="449"/>
    </location>
</feature>
<evidence type="ECO:0000313" key="4">
    <source>
        <dbReference type="EMBL" id="KAH7092534.1"/>
    </source>
</evidence>
<organism evidence="4 5">
    <name type="scientific">Paraphoma chrysanthemicola</name>
    <dbReference type="NCBI Taxonomy" id="798071"/>
    <lineage>
        <taxon>Eukaryota</taxon>
        <taxon>Fungi</taxon>
        <taxon>Dikarya</taxon>
        <taxon>Ascomycota</taxon>
        <taxon>Pezizomycotina</taxon>
        <taxon>Dothideomycetes</taxon>
        <taxon>Pleosporomycetidae</taxon>
        <taxon>Pleosporales</taxon>
        <taxon>Pleosporineae</taxon>
        <taxon>Phaeosphaeriaceae</taxon>
        <taxon>Paraphoma</taxon>
    </lineage>
</organism>
<gene>
    <name evidence="4" type="ORF">FB567DRAFT_588808</name>
</gene>
<dbReference type="AlphaFoldDB" id="A0A8K0REV9"/>
<feature type="compositionally biased region" description="Low complexity" evidence="1">
    <location>
        <begin position="316"/>
        <end position="345"/>
    </location>
</feature>